<name>A0A6J1JJK8_CUCMA</name>
<dbReference type="OrthoDB" id="1934748at2759"/>
<feature type="region of interest" description="Disordered" evidence="1">
    <location>
        <begin position="1"/>
        <end position="20"/>
    </location>
</feature>
<evidence type="ECO:0000256" key="1">
    <source>
        <dbReference type="SAM" id="MobiDB-lite"/>
    </source>
</evidence>
<dbReference type="GeneID" id="111485032"/>
<proteinExistence type="predicted"/>
<sequence>MATHPTRPREQDDRQDIDEAIPSNGCGGCFRLFGFRFGFNRNGNYEGRSLLQQQRGGMVRKWKKLKEVSEMVGGPRWKNFIRKMGGFLKRKKQRKNRFQYDPESYALNFNHGFDGEDDDHHPPIAFSTRFSVPLASSNC</sequence>
<evidence type="ECO:0000313" key="2">
    <source>
        <dbReference type="Proteomes" id="UP000504608"/>
    </source>
</evidence>
<dbReference type="PANTHER" id="PTHR47076:SF1">
    <property type="entry name" value="NHL DOMAIN PROTEIN"/>
    <property type="match status" value="1"/>
</dbReference>
<dbReference type="RefSeq" id="XP_022987488.1">
    <property type="nucleotide sequence ID" value="XM_023131720.1"/>
</dbReference>
<organism evidence="2 3">
    <name type="scientific">Cucurbita maxima</name>
    <name type="common">Pumpkin</name>
    <name type="synonym">Winter squash</name>
    <dbReference type="NCBI Taxonomy" id="3661"/>
    <lineage>
        <taxon>Eukaryota</taxon>
        <taxon>Viridiplantae</taxon>
        <taxon>Streptophyta</taxon>
        <taxon>Embryophyta</taxon>
        <taxon>Tracheophyta</taxon>
        <taxon>Spermatophyta</taxon>
        <taxon>Magnoliopsida</taxon>
        <taxon>eudicotyledons</taxon>
        <taxon>Gunneridae</taxon>
        <taxon>Pentapetalae</taxon>
        <taxon>rosids</taxon>
        <taxon>fabids</taxon>
        <taxon>Cucurbitales</taxon>
        <taxon>Cucurbitaceae</taxon>
        <taxon>Cucurbiteae</taxon>
        <taxon>Cucurbita</taxon>
    </lineage>
</organism>
<dbReference type="PANTHER" id="PTHR47076">
    <property type="entry name" value="NHL DOMAIN PROTEIN"/>
    <property type="match status" value="1"/>
</dbReference>
<dbReference type="Proteomes" id="UP000504608">
    <property type="component" value="Unplaced"/>
</dbReference>
<protein>
    <submittedName>
        <fullName evidence="3">Uncharacterized protein LOC111485032</fullName>
    </submittedName>
</protein>
<evidence type="ECO:0000313" key="3">
    <source>
        <dbReference type="RefSeq" id="XP_022987488.1"/>
    </source>
</evidence>
<keyword evidence="2" id="KW-1185">Reference proteome</keyword>
<accession>A0A6J1JJK8</accession>
<reference evidence="3" key="1">
    <citation type="submission" date="2025-08" db="UniProtKB">
        <authorList>
            <consortium name="RefSeq"/>
        </authorList>
    </citation>
    <scope>IDENTIFICATION</scope>
    <source>
        <tissue evidence="3">Young leaves</tissue>
    </source>
</reference>
<dbReference type="AlphaFoldDB" id="A0A6J1JJK8"/>
<gene>
    <name evidence="3" type="primary">LOC111485032</name>
</gene>
<dbReference type="KEGG" id="cmax:111485032"/>